<keyword evidence="6" id="KW-1185">Reference proteome</keyword>
<dbReference type="GO" id="GO:0005829">
    <property type="term" value="C:cytosol"/>
    <property type="evidence" value="ECO:0007669"/>
    <property type="project" value="TreeGrafter"/>
</dbReference>
<dbReference type="GO" id="GO:0005524">
    <property type="term" value="F:ATP binding"/>
    <property type="evidence" value="ECO:0007669"/>
    <property type="project" value="UniProtKB-UniRule"/>
</dbReference>
<organism evidence="5 6">
    <name type="scientific">Undibacterium piscinae</name>
    <dbReference type="NCBI Taxonomy" id="2495591"/>
    <lineage>
        <taxon>Bacteria</taxon>
        <taxon>Pseudomonadati</taxon>
        <taxon>Pseudomonadota</taxon>
        <taxon>Betaproteobacteria</taxon>
        <taxon>Burkholderiales</taxon>
        <taxon>Oxalobacteraceae</taxon>
        <taxon>Undibacterium</taxon>
    </lineage>
</organism>
<reference evidence="5 6" key="1">
    <citation type="journal article" date="2019" name="Int. J. Syst. Evol. Microbiol.">
        <title>Undibacterium piscinae sp. nov., isolated from Korean shiner intestine.</title>
        <authorList>
            <person name="Lee S.Y."/>
            <person name="Kang W."/>
            <person name="Kim P.S."/>
            <person name="Kim H.S."/>
            <person name="Sung H."/>
            <person name="Shin N.R."/>
            <person name="Whon T.W."/>
            <person name="Yun J.H."/>
            <person name="Lee J.Y."/>
            <person name="Lee J.Y."/>
            <person name="Jung M.J."/>
            <person name="Jeong Y.S."/>
            <person name="Tak E.J."/>
            <person name="Han J.E."/>
            <person name="Hyun D.W."/>
            <person name="Kang M.S."/>
            <person name="Lee K.E."/>
            <person name="Lee B.H."/>
            <person name="Bae J.W."/>
        </authorList>
    </citation>
    <scope>NUCLEOTIDE SEQUENCE [LARGE SCALE GENOMIC DNA]</scope>
    <source>
        <strain evidence="5 6">S11R28</strain>
    </source>
</reference>
<feature type="binding site" evidence="3">
    <location>
        <begin position="19"/>
        <end position="24"/>
    </location>
    <ligand>
        <name>ATP</name>
        <dbReference type="ChEBI" id="CHEBI:30616"/>
    </ligand>
</feature>
<dbReference type="Gene3D" id="3.30.420.40">
    <property type="match status" value="1"/>
</dbReference>
<dbReference type="CDD" id="cd24008">
    <property type="entry name" value="ASKHA_NBD_GLK"/>
    <property type="match status" value="1"/>
</dbReference>
<dbReference type="EC" id="2.7.1.2" evidence="3"/>
<evidence type="ECO:0000313" key="5">
    <source>
        <dbReference type="EMBL" id="QJQ05666.1"/>
    </source>
</evidence>
<dbReference type="KEGG" id="upi:EJG51_007180"/>
<evidence type="ECO:0000256" key="3">
    <source>
        <dbReference type="HAMAP-Rule" id="MF_00524"/>
    </source>
</evidence>
<sequence length="335" mass="35332">MTGTLTNPPRPPSFPWLLADIGGSNARFGLMLDNHACVQHVRTIPVAEHADPVGAVRTYLSEVAIAMGDQFQPPRKAAFAVATAVTGDQISFTNSHWSFSRSSVAKEIGLQTFLVINDFEALALSLPRLSTAQLRPHQQMPPATGTLAVIGPGTGLGVSGVIQTAGGWLALPCEGGHVTLAASNDFESALLSQVRQTHAHVSAERLLSGIGLPVLHGAIAKLRGIDSANLTAELIVERGLDRSDPICSETIDTFCALLGSFAGNVALTLGARGGVYIGGGIVPRLGDRFFTSRFRECFEAKGRFSNYLEYIPTALITDTLAALTGAAFAIEQSEL</sequence>
<keyword evidence="3" id="KW-0324">Glycolysis</keyword>
<comment type="subcellular location">
    <subcellularLocation>
        <location evidence="3">Cytoplasm</location>
    </subcellularLocation>
</comment>
<dbReference type="PANTHER" id="PTHR47690:SF1">
    <property type="entry name" value="GLUCOKINASE"/>
    <property type="match status" value="1"/>
</dbReference>
<keyword evidence="3" id="KW-0547">Nucleotide-binding</keyword>
<dbReference type="InterPro" id="IPR003836">
    <property type="entry name" value="Glucokinase"/>
</dbReference>
<proteinExistence type="inferred from homology"/>
<dbReference type="InterPro" id="IPR050201">
    <property type="entry name" value="Bacterial_glucokinase"/>
</dbReference>
<dbReference type="Pfam" id="PF02685">
    <property type="entry name" value="Glucokinase"/>
    <property type="match status" value="1"/>
</dbReference>
<dbReference type="EMBL" id="CP051152">
    <property type="protein sequence ID" value="QJQ05666.1"/>
    <property type="molecule type" value="Genomic_DNA"/>
</dbReference>
<dbReference type="GO" id="GO:0004340">
    <property type="term" value="F:glucokinase activity"/>
    <property type="evidence" value="ECO:0007669"/>
    <property type="project" value="UniProtKB-UniRule"/>
</dbReference>
<evidence type="ECO:0000256" key="2">
    <source>
        <dbReference type="ARBA" id="ARBA00022777"/>
    </source>
</evidence>
<dbReference type="HAMAP" id="MF_00524">
    <property type="entry name" value="Glucokinase"/>
    <property type="match status" value="1"/>
</dbReference>
<comment type="similarity">
    <text evidence="3 4">Belongs to the bacterial glucokinase family.</text>
</comment>
<dbReference type="PANTHER" id="PTHR47690">
    <property type="entry name" value="GLUCOKINASE"/>
    <property type="match status" value="1"/>
</dbReference>
<evidence type="ECO:0000313" key="6">
    <source>
        <dbReference type="Proteomes" id="UP000274350"/>
    </source>
</evidence>
<dbReference type="SUPFAM" id="SSF53067">
    <property type="entry name" value="Actin-like ATPase domain"/>
    <property type="match status" value="1"/>
</dbReference>
<keyword evidence="2 3" id="KW-0418">Kinase</keyword>
<evidence type="ECO:0000256" key="4">
    <source>
        <dbReference type="RuleBase" id="RU004046"/>
    </source>
</evidence>
<dbReference type="GO" id="GO:0005536">
    <property type="term" value="F:D-glucose binding"/>
    <property type="evidence" value="ECO:0007669"/>
    <property type="project" value="InterPro"/>
</dbReference>
<dbReference type="InterPro" id="IPR043129">
    <property type="entry name" value="ATPase_NBD"/>
</dbReference>
<dbReference type="Proteomes" id="UP000274350">
    <property type="component" value="Chromosome"/>
</dbReference>
<evidence type="ECO:0000256" key="1">
    <source>
        <dbReference type="ARBA" id="ARBA00022679"/>
    </source>
</evidence>
<name>A0A6M4A2W8_9BURK</name>
<keyword evidence="3" id="KW-0067">ATP-binding</keyword>
<dbReference type="AlphaFoldDB" id="A0A6M4A2W8"/>
<dbReference type="Gene3D" id="3.40.367.20">
    <property type="match status" value="1"/>
</dbReference>
<comment type="catalytic activity">
    <reaction evidence="3">
        <text>D-glucose + ATP = D-glucose 6-phosphate + ADP + H(+)</text>
        <dbReference type="Rhea" id="RHEA:17825"/>
        <dbReference type="ChEBI" id="CHEBI:4167"/>
        <dbReference type="ChEBI" id="CHEBI:15378"/>
        <dbReference type="ChEBI" id="CHEBI:30616"/>
        <dbReference type="ChEBI" id="CHEBI:61548"/>
        <dbReference type="ChEBI" id="CHEBI:456216"/>
        <dbReference type="EC" id="2.7.1.2"/>
    </reaction>
</comment>
<keyword evidence="1 3" id="KW-0808">Transferase</keyword>
<protein>
    <recommendedName>
        <fullName evidence="3">Glucokinase</fullName>
        <ecNumber evidence="3">2.7.1.2</ecNumber>
    </recommendedName>
    <alternativeName>
        <fullName evidence="3">Glucose kinase</fullName>
    </alternativeName>
</protein>
<keyword evidence="3" id="KW-0963">Cytoplasm</keyword>
<dbReference type="GO" id="GO:0006096">
    <property type="term" value="P:glycolytic process"/>
    <property type="evidence" value="ECO:0007669"/>
    <property type="project" value="UniProtKB-UniRule"/>
</dbReference>
<accession>A0A6M4A2W8</accession>
<dbReference type="OrthoDB" id="257751at2"/>
<dbReference type="NCBIfam" id="TIGR00749">
    <property type="entry name" value="glk"/>
    <property type="match status" value="1"/>
</dbReference>
<gene>
    <name evidence="3 5" type="primary">glk</name>
    <name evidence="5" type="ORF">EJG51_007180</name>
</gene>